<sequence>MSKCVLTKSNIVRKENCRHQGHIISHLASFLAVIQQKGYRFKYMSFIGVVNFFS</sequence>
<reference evidence="1" key="1">
    <citation type="submission" date="2014-11" db="EMBL/GenBank/DDBJ databases">
        <authorList>
            <person name="Amaro Gonzalez C."/>
        </authorList>
    </citation>
    <scope>NUCLEOTIDE SEQUENCE</scope>
</reference>
<dbReference type="EMBL" id="GBXM01093802">
    <property type="protein sequence ID" value="JAH14775.1"/>
    <property type="molecule type" value="Transcribed_RNA"/>
</dbReference>
<name>A0A0E9QEN3_ANGAN</name>
<organism evidence="1">
    <name type="scientific">Anguilla anguilla</name>
    <name type="common">European freshwater eel</name>
    <name type="synonym">Muraena anguilla</name>
    <dbReference type="NCBI Taxonomy" id="7936"/>
    <lineage>
        <taxon>Eukaryota</taxon>
        <taxon>Metazoa</taxon>
        <taxon>Chordata</taxon>
        <taxon>Craniata</taxon>
        <taxon>Vertebrata</taxon>
        <taxon>Euteleostomi</taxon>
        <taxon>Actinopterygii</taxon>
        <taxon>Neopterygii</taxon>
        <taxon>Teleostei</taxon>
        <taxon>Anguilliformes</taxon>
        <taxon>Anguillidae</taxon>
        <taxon>Anguilla</taxon>
    </lineage>
</organism>
<dbReference type="AlphaFoldDB" id="A0A0E9QEN3"/>
<accession>A0A0E9QEN3</accession>
<proteinExistence type="predicted"/>
<protein>
    <submittedName>
        <fullName evidence="1">Uncharacterized protein</fullName>
    </submittedName>
</protein>
<evidence type="ECO:0000313" key="1">
    <source>
        <dbReference type="EMBL" id="JAH14775.1"/>
    </source>
</evidence>
<reference evidence="1" key="2">
    <citation type="journal article" date="2015" name="Fish Shellfish Immunol.">
        <title>Early steps in the European eel (Anguilla anguilla)-Vibrio vulnificus interaction in the gills: Role of the RtxA13 toxin.</title>
        <authorList>
            <person name="Callol A."/>
            <person name="Pajuelo D."/>
            <person name="Ebbesson L."/>
            <person name="Teles M."/>
            <person name="MacKenzie S."/>
            <person name="Amaro C."/>
        </authorList>
    </citation>
    <scope>NUCLEOTIDE SEQUENCE</scope>
</reference>